<evidence type="ECO:0000256" key="9">
    <source>
        <dbReference type="ARBA" id="ARBA00075216"/>
    </source>
</evidence>
<reference evidence="12" key="1">
    <citation type="journal article" date="2019" name="Plant J.">
        <title>Chlorella vulgaris genome assembly and annotation reveals the molecular basis for metabolic acclimation to high light conditions.</title>
        <authorList>
            <person name="Cecchin M."/>
            <person name="Marcolungo L."/>
            <person name="Rossato M."/>
            <person name="Girolomoni L."/>
            <person name="Cosentino E."/>
            <person name="Cuine S."/>
            <person name="Li-Beisson Y."/>
            <person name="Delledonne M."/>
            <person name="Ballottari M."/>
        </authorList>
    </citation>
    <scope>NUCLEOTIDE SEQUENCE</scope>
    <source>
        <strain evidence="12">211/11P</strain>
    </source>
</reference>
<keyword evidence="4 10" id="KW-0547">Nucleotide-binding</keyword>
<keyword evidence="3 10" id="KW-0808">Transferase</keyword>
<dbReference type="InterPro" id="IPR016030">
    <property type="entry name" value="CblAdoTrfase-like"/>
</dbReference>
<evidence type="ECO:0000256" key="2">
    <source>
        <dbReference type="ARBA" id="ARBA00011233"/>
    </source>
</evidence>
<dbReference type="AlphaFoldDB" id="A0A9D4YVR6"/>
<accession>A0A9D4YVR6</accession>
<proteinExistence type="inferred from homology"/>
<dbReference type="InterPro" id="IPR029499">
    <property type="entry name" value="PduO-typ"/>
</dbReference>
<evidence type="ECO:0000256" key="7">
    <source>
        <dbReference type="ARBA" id="ARBA00056747"/>
    </source>
</evidence>
<evidence type="ECO:0000256" key="10">
    <source>
        <dbReference type="RuleBase" id="RU366026"/>
    </source>
</evidence>
<dbReference type="Pfam" id="PF01923">
    <property type="entry name" value="Cob_adeno_trans"/>
    <property type="match status" value="1"/>
</dbReference>
<comment type="caution">
    <text evidence="12">The sequence shown here is derived from an EMBL/GenBank/DDBJ whole genome shotgun (WGS) entry which is preliminary data.</text>
</comment>
<sequence>MLRLASSHIGSLKAGLAAFRELGSSAALHTTGSSWMKIYTKTGDKGSSSLYSGERRPKDDAVFAALGDVDEVNSTLGLAREHARHVAPQLAGQLESIQSRLFDVGSAVATPRPTSSDHKLQRVAFGEGHSEQLEGWIDGMMEELPPLTQFILPSGGLAAATLHMARSVCRRAERAVVPLVRDQLTDAAVGIYLNRLSDYLFTAARYAALKGGEEETVWVKAPQPAAAPPADS</sequence>
<evidence type="ECO:0000256" key="6">
    <source>
        <dbReference type="ARBA" id="ARBA00051988"/>
    </source>
</evidence>
<organism evidence="12 13">
    <name type="scientific">Chlorella vulgaris</name>
    <name type="common">Green alga</name>
    <dbReference type="NCBI Taxonomy" id="3077"/>
    <lineage>
        <taxon>Eukaryota</taxon>
        <taxon>Viridiplantae</taxon>
        <taxon>Chlorophyta</taxon>
        <taxon>core chlorophytes</taxon>
        <taxon>Trebouxiophyceae</taxon>
        <taxon>Chlorellales</taxon>
        <taxon>Chlorellaceae</taxon>
        <taxon>Chlorella clade</taxon>
        <taxon>Chlorella</taxon>
    </lineage>
</organism>
<comment type="function">
    <text evidence="7">Converts cob(I)alamin to adenosylcobalamin (adenosylcob(III)alamin), a coenzyme for methylmalonyl-CoA mutase, therefore participates in the final step of the vitamin B12 conversion. Generates adenosylcobalamin (AdoCbl) and directly delivers the cofactor to MUT in a transfer that is stimulated by ATP-binding to MMAB and gated by MMAA.</text>
</comment>
<dbReference type="SMR" id="A0A9D4YVR6"/>
<dbReference type="GO" id="GO:0008817">
    <property type="term" value="F:corrinoid adenosyltransferase activity"/>
    <property type="evidence" value="ECO:0007669"/>
    <property type="project" value="TreeGrafter"/>
</dbReference>
<evidence type="ECO:0000256" key="4">
    <source>
        <dbReference type="ARBA" id="ARBA00022741"/>
    </source>
</evidence>
<dbReference type="PANTHER" id="PTHR12213">
    <property type="entry name" value="CORRINOID ADENOSYLTRANSFERASE"/>
    <property type="match status" value="1"/>
</dbReference>
<keyword evidence="5 10" id="KW-0067">ATP-binding</keyword>
<keyword evidence="13" id="KW-1185">Reference proteome</keyword>
<dbReference type="GO" id="GO:0009235">
    <property type="term" value="P:cobalamin metabolic process"/>
    <property type="evidence" value="ECO:0007669"/>
    <property type="project" value="UniProtKB-ARBA"/>
</dbReference>
<evidence type="ECO:0000259" key="11">
    <source>
        <dbReference type="Pfam" id="PF01923"/>
    </source>
</evidence>
<dbReference type="PANTHER" id="PTHR12213:SF0">
    <property type="entry name" value="CORRINOID ADENOSYLTRANSFERASE MMAB"/>
    <property type="match status" value="1"/>
</dbReference>
<dbReference type="OrthoDB" id="549173at2759"/>
<evidence type="ECO:0000256" key="8">
    <source>
        <dbReference type="ARBA" id="ARBA00071654"/>
    </source>
</evidence>
<dbReference type="Gene3D" id="1.20.1200.10">
    <property type="entry name" value="Cobalamin adenosyltransferase-like"/>
    <property type="match status" value="1"/>
</dbReference>
<comment type="catalytic activity">
    <reaction evidence="6">
        <text>cob(I)alamin-[corrinoid adenosyltransferase] + ATP = apo-[corrinoid adenosyltransferase] + adenosylcob(III)alamin + triphosphate</text>
        <dbReference type="Rhea" id="RHEA:56796"/>
        <dbReference type="Rhea" id="RHEA-COMP:14743"/>
        <dbReference type="Rhea" id="RHEA-COMP:14744"/>
        <dbReference type="ChEBI" id="CHEBI:18036"/>
        <dbReference type="ChEBI" id="CHEBI:18408"/>
        <dbReference type="ChEBI" id="CHEBI:30616"/>
        <dbReference type="ChEBI" id="CHEBI:60488"/>
        <dbReference type="ChEBI" id="CHEBI:83228"/>
    </reaction>
    <physiologicalReaction direction="left-to-right" evidence="6">
        <dbReference type="Rhea" id="RHEA:56797"/>
    </physiologicalReaction>
</comment>
<gene>
    <name evidence="12" type="ORF">D9Q98_005331</name>
</gene>
<evidence type="ECO:0000313" key="13">
    <source>
        <dbReference type="Proteomes" id="UP001055712"/>
    </source>
</evidence>
<name>A0A9D4YVR6_CHLVU</name>
<dbReference type="Proteomes" id="UP001055712">
    <property type="component" value="Unassembled WGS sequence"/>
</dbReference>
<dbReference type="GO" id="GO:0005524">
    <property type="term" value="F:ATP binding"/>
    <property type="evidence" value="ECO:0007669"/>
    <property type="project" value="UniProtKB-UniRule"/>
</dbReference>
<dbReference type="InterPro" id="IPR036451">
    <property type="entry name" value="CblAdoTrfase-like_sf"/>
</dbReference>
<dbReference type="EMBL" id="SIDB01000008">
    <property type="protein sequence ID" value="KAI3429232.1"/>
    <property type="molecule type" value="Genomic_DNA"/>
</dbReference>
<evidence type="ECO:0000313" key="12">
    <source>
        <dbReference type="EMBL" id="KAI3429232.1"/>
    </source>
</evidence>
<comment type="subunit">
    <text evidence="2">Homotrimer.</text>
</comment>
<dbReference type="FunFam" id="1.20.1200.10:FF:000001">
    <property type="entry name" value="Cob(I)yrinic acid a,c-diamide adenosyltransferase"/>
    <property type="match status" value="1"/>
</dbReference>
<evidence type="ECO:0000256" key="1">
    <source>
        <dbReference type="ARBA" id="ARBA00007487"/>
    </source>
</evidence>
<reference evidence="12" key="2">
    <citation type="submission" date="2020-11" db="EMBL/GenBank/DDBJ databases">
        <authorList>
            <person name="Cecchin M."/>
            <person name="Marcolungo L."/>
            <person name="Rossato M."/>
            <person name="Girolomoni L."/>
            <person name="Cosentino E."/>
            <person name="Cuine S."/>
            <person name="Li-Beisson Y."/>
            <person name="Delledonne M."/>
            <person name="Ballottari M."/>
        </authorList>
    </citation>
    <scope>NUCLEOTIDE SEQUENCE</scope>
    <source>
        <strain evidence="12">211/11P</strain>
        <tissue evidence="12">Whole cell</tissue>
    </source>
</reference>
<evidence type="ECO:0000256" key="5">
    <source>
        <dbReference type="ARBA" id="ARBA00022840"/>
    </source>
</evidence>
<dbReference type="NCBIfam" id="TIGR00636">
    <property type="entry name" value="PduO_Nterm"/>
    <property type="match status" value="1"/>
</dbReference>
<protein>
    <recommendedName>
        <fullName evidence="8">Corrinoid adenosyltransferase MMAB</fullName>
    </recommendedName>
    <alternativeName>
        <fullName evidence="9">ATP:co(I)rrinoid adenosyltransferase MMAB</fullName>
    </alternativeName>
</protein>
<feature type="domain" description="Cobalamin adenosyltransferase-like" evidence="11">
    <location>
        <begin position="38"/>
        <end position="207"/>
    </location>
</feature>
<comment type="similarity">
    <text evidence="1 10">Belongs to the Cob(I)alamin adenosyltransferase family.</text>
</comment>
<evidence type="ECO:0000256" key="3">
    <source>
        <dbReference type="ARBA" id="ARBA00022679"/>
    </source>
</evidence>
<dbReference type="SUPFAM" id="SSF89028">
    <property type="entry name" value="Cobalamin adenosyltransferase-like"/>
    <property type="match status" value="1"/>
</dbReference>